<gene>
    <name evidence="2" type="ORF">J21TS7_16510</name>
</gene>
<reference evidence="2 3" key="1">
    <citation type="submission" date="2021-03" db="EMBL/GenBank/DDBJ databases">
        <title>Antimicrobial resistance genes in bacteria isolated from Japanese honey, and their potential for conferring macrolide and lincosamide resistance in the American foulbrood pathogen Paenibacillus larvae.</title>
        <authorList>
            <person name="Okamoto M."/>
            <person name="Kumagai M."/>
            <person name="Kanamori H."/>
            <person name="Takamatsu D."/>
        </authorList>
    </citation>
    <scope>NUCLEOTIDE SEQUENCE [LARGE SCALE GENOMIC DNA]</scope>
    <source>
        <strain evidence="2 3">J21TS7</strain>
    </source>
</reference>
<dbReference type="EMBL" id="BORU01000001">
    <property type="protein sequence ID" value="GIO53333.1"/>
    <property type="molecule type" value="Genomic_DNA"/>
</dbReference>
<evidence type="ECO:0000313" key="3">
    <source>
        <dbReference type="Proteomes" id="UP000676601"/>
    </source>
</evidence>
<evidence type="ECO:0000259" key="1">
    <source>
        <dbReference type="PROSITE" id="PS51186"/>
    </source>
</evidence>
<dbReference type="PROSITE" id="PS51186">
    <property type="entry name" value="GNAT"/>
    <property type="match status" value="1"/>
</dbReference>
<dbReference type="PANTHER" id="PTHR43792">
    <property type="entry name" value="GNAT FAMILY, PUTATIVE (AFU_ORTHOLOGUE AFUA_3G00765)-RELATED-RELATED"/>
    <property type="match status" value="1"/>
</dbReference>
<keyword evidence="3" id="KW-1185">Reference proteome</keyword>
<dbReference type="CDD" id="cd04301">
    <property type="entry name" value="NAT_SF"/>
    <property type="match status" value="1"/>
</dbReference>
<dbReference type="InterPro" id="IPR051531">
    <property type="entry name" value="N-acetyltransferase"/>
</dbReference>
<dbReference type="PANTHER" id="PTHR43792:SF1">
    <property type="entry name" value="N-ACETYLTRANSFERASE DOMAIN-CONTAINING PROTEIN"/>
    <property type="match status" value="1"/>
</dbReference>
<organism evidence="2 3">
    <name type="scientific">Paenibacillus cineris</name>
    <dbReference type="NCBI Taxonomy" id="237530"/>
    <lineage>
        <taxon>Bacteria</taxon>
        <taxon>Bacillati</taxon>
        <taxon>Bacillota</taxon>
        <taxon>Bacilli</taxon>
        <taxon>Bacillales</taxon>
        <taxon>Paenibacillaceae</taxon>
        <taxon>Paenibacillus</taxon>
    </lineage>
</organism>
<dbReference type="InterPro" id="IPR016181">
    <property type="entry name" value="Acyl_CoA_acyltransferase"/>
</dbReference>
<dbReference type="SUPFAM" id="SSF55729">
    <property type="entry name" value="Acyl-CoA N-acyltransferases (Nat)"/>
    <property type="match status" value="1"/>
</dbReference>
<dbReference type="InterPro" id="IPR000182">
    <property type="entry name" value="GNAT_dom"/>
</dbReference>
<dbReference type="Pfam" id="PF00583">
    <property type="entry name" value="Acetyltransf_1"/>
    <property type="match status" value="1"/>
</dbReference>
<accession>A0ABQ4L9S1</accession>
<proteinExistence type="predicted"/>
<comment type="caution">
    <text evidence="2">The sequence shown here is derived from an EMBL/GenBank/DDBJ whole genome shotgun (WGS) entry which is preliminary data.</text>
</comment>
<feature type="domain" description="N-acetyltransferase" evidence="1">
    <location>
        <begin position="49"/>
        <end position="193"/>
    </location>
</feature>
<protein>
    <recommendedName>
        <fullName evidence="1">N-acetyltransferase domain-containing protein</fullName>
    </recommendedName>
</protein>
<dbReference type="Proteomes" id="UP000676601">
    <property type="component" value="Unassembled WGS sequence"/>
</dbReference>
<sequence length="193" mass="22192">MQPWFRKRFPLFFEEGTFEIHDVWDQEKQITIAESVKKLKTGGGCMDPVCLKPVTDDIRQQCIELRPRDDQLRFVASNLNSLQKAAEEKTCYPYAIYADDVMVGFALFDEEPYPEDGCFWIVRFMIDRNYQGRGYGKAGLSAVLRKQKEHPACTVIRISHVPDNTAANRLYKGLGFKETGQFINGELVLDLEV</sequence>
<evidence type="ECO:0000313" key="2">
    <source>
        <dbReference type="EMBL" id="GIO53333.1"/>
    </source>
</evidence>
<dbReference type="Gene3D" id="3.40.630.30">
    <property type="match status" value="1"/>
</dbReference>
<name>A0ABQ4L9S1_9BACL</name>